<dbReference type="STRING" id="1302685.SAMN05444408_12130"/>
<sequence>MKHKMSKFSALLIIILLFNSCINKYVTRQNLFLDQFFSNKQIAYALNEYNSNNIIIYDEDKTLIKSNKVYQSDSISIKVQNDLPANTEFYRVHEFDLNKDLSYVALTTSDRQKGILFFMKKKAGSNKWFLVSFSKKYIR</sequence>
<gene>
    <name evidence="1" type="ORF">SAMN05444408_12130</name>
</gene>
<protein>
    <submittedName>
        <fullName evidence="1">Uncharacterized protein</fullName>
    </submittedName>
</protein>
<dbReference type="RefSeq" id="WP_072886260.1">
    <property type="nucleotide sequence ID" value="NZ_FQVO01000021.1"/>
</dbReference>
<dbReference type="Proteomes" id="UP000184236">
    <property type="component" value="Unassembled WGS sequence"/>
</dbReference>
<dbReference type="EMBL" id="FQVO01000021">
    <property type="protein sequence ID" value="SHF44453.1"/>
    <property type="molecule type" value="Genomic_DNA"/>
</dbReference>
<dbReference type="AlphaFoldDB" id="A0A1M5BPA2"/>
<reference evidence="2" key="1">
    <citation type="submission" date="2016-11" db="EMBL/GenBank/DDBJ databases">
        <authorList>
            <person name="Varghese N."/>
            <person name="Submissions S."/>
        </authorList>
    </citation>
    <scope>NUCLEOTIDE SEQUENCE [LARGE SCALE GENOMIC DNA]</scope>
    <source>
        <strain evidence="2">DSM 26898</strain>
    </source>
</reference>
<organism evidence="1 2">
    <name type="scientific">Chryseobacterium takakiae</name>
    <dbReference type="NCBI Taxonomy" id="1302685"/>
    <lineage>
        <taxon>Bacteria</taxon>
        <taxon>Pseudomonadati</taxon>
        <taxon>Bacteroidota</taxon>
        <taxon>Flavobacteriia</taxon>
        <taxon>Flavobacteriales</taxon>
        <taxon>Weeksellaceae</taxon>
        <taxon>Chryseobacterium group</taxon>
        <taxon>Chryseobacterium</taxon>
    </lineage>
</organism>
<keyword evidence="2" id="KW-1185">Reference proteome</keyword>
<accession>A0A1M5BPA2</accession>
<name>A0A1M5BPA2_9FLAO</name>
<proteinExistence type="predicted"/>
<evidence type="ECO:0000313" key="1">
    <source>
        <dbReference type="EMBL" id="SHF44453.1"/>
    </source>
</evidence>
<evidence type="ECO:0000313" key="2">
    <source>
        <dbReference type="Proteomes" id="UP000184236"/>
    </source>
</evidence>